<dbReference type="Proteomes" id="UP000501558">
    <property type="component" value="Chromosome"/>
</dbReference>
<evidence type="ECO:0000313" key="8">
    <source>
        <dbReference type="Proteomes" id="UP000501558"/>
    </source>
</evidence>
<dbReference type="AlphaFoldDB" id="A0A6H0UHF1"/>
<organism evidence="6 9">
    <name type="scientific">Pseudolactococcus raffinolactis</name>
    <dbReference type="NCBI Taxonomy" id="1366"/>
    <lineage>
        <taxon>Bacteria</taxon>
        <taxon>Bacillati</taxon>
        <taxon>Bacillota</taxon>
        <taxon>Bacilli</taxon>
        <taxon>Lactobacillales</taxon>
        <taxon>Streptococcaceae</taxon>
        <taxon>Pseudolactococcus</taxon>
    </lineage>
</organism>
<keyword evidence="2" id="KW-0805">Transcription regulation</keyword>
<dbReference type="InterPro" id="IPR000847">
    <property type="entry name" value="LysR_HTH_N"/>
</dbReference>
<dbReference type="RefSeq" id="WP_167838908.1">
    <property type="nucleotide sequence ID" value="NZ_CP047614.1"/>
</dbReference>
<feature type="domain" description="HTH lysR-type" evidence="5">
    <location>
        <begin position="1"/>
        <end position="58"/>
    </location>
</feature>
<dbReference type="InterPro" id="IPR036390">
    <property type="entry name" value="WH_DNA-bd_sf"/>
</dbReference>
<sequence>MNFNDLNIFINIYETGSLNQSAVNLGYAQSNLTARLKNLESEMCTRLFIRKYNGIVPTRSGDKLYYFAKETLQNFEIMQKELISQGKSILISELLLNYDLNQEQVIDIARDSVTIKKTKDIPIESVRNHYDAIYSFQKIVNLRGYKEDKKVLEAFYLSSASHDYPDNHQFFVNCDKNCPFRQKTLKEFSDTKNIIELDSFENIINYVESGKGVALLPEYLLKTKKLQKWDEGKREVSYYLYE</sequence>
<dbReference type="EMBL" id="CP047628">
    <property type="protein sequence ID" value="QIW58862.1"/>
    <property type="molecule type" value="Genomic_DNA"/>
</dbReference>
<dbReference type="SUPFAM" id="SSF46785">
    <property type="entry name" value="Winged helix' DNA-binding domain"/>
    <property type="match status" value="1"/>
</dbReference>
<dbReference type="PANTHER" id="PTHR30126">
    <property type="entry name" value="HTH-TYPE TRANSCRIPTIONAL REGULATOR"/>
    <property type="match status" value="1"/>
</dbReference>
<evidence type="ECO:0000256" key="3">
    <source>
        <dbReference type="ARBA" id="ARBA00023125"/>
    </source>
</evidence>
<protein>
    <submittedName>
        <fullName evidence="6">LysR family transcriptional regulator</fullName>
    </submittedName>
</protein>
<evidence type="ECO:0000313" key="7">
    <source>
        <dbReference type="EMBL" id="QIW58862.1"/>
    </source>
</evidence>
<dbReference type="PROSITE" id="PS50931">
    <property type="entry name" value="HTH_LYSR"/>
    <property type="match status" value="1"/>
</dbReference>
<dbReference type="Pfam" id="PF00126">
    <property type="entry name" value="HTH_1"/>
    <property type="match status" value="1"/>
</dbReference>
<evidence type="ECO:0000256" key="2">
    <source>
        <dbReference type="ARBA" id="ARBA00023015"/>
    </source>
</evidence>
<dbReference type="Proteomes" id="UP000501945">
    <property type="component" value="Chromosome"/>
</dbReference>
<dbReference type="PANTHER" id="PTHR30126:SF40">
    <property type="entry name" value="HTH-TYPE TRANSCRIPTIONAL REGULATOR GLTR"/>
    <property type="match status" value="1"/>
</dbReference>
<dbReference type="Gene3D" id="1.10.10.10">
    <property type="entry name" value="Winged helix-like DNA-binding domain superfamily/Winged helix DNA-binding domain"/>
    <property type="match status" value="1"/>
</dbReference>
<evidence type="ECO:0000259" key="5">
    <source>
        <dbReference type="PROSITE" id="PS50931"/>
    </source>
</evidence>
<reference evidence="8 9" key="1">
    <citation type="submission" date="2019-12" db="EMBL/GenBank/DDBJ databases">
        <title>Whole genome sequences of Lactococcus raffinolactis strains isolated from sewage.</title>
        <authorList>
            <person name="Ybazeta G."/>
            <person name="Ross M."/>
            <person name="Brabant-Kirwan D."/>
            <person name="Saleh M."/>
            <person name="Dillon J.A."/>
            <person name="Splinter K."/>
            <person name="Nokhbeh R."/>
        </authorList>
    </citation>
    <scope>NUCLEOTIDE SEQUENCE [LARGE SCALE GENOMIC DNA]</scope>
    <source>
        <strain evidence="7 8">Lr_19_14</strain>
        <strain evidence="6 9">Lr_19_5</strain>
    </source>
</reference>
<name>A0A6H0UHF1_9LACT</name>
<gene>
    <name evidence="7" type="ORF">GU334_08055</name>
    <name evidence="6" type="ORF">GU336_09070</name>
</gene>
<keyword evidence="4" id="KW-0804">Transcription</keyword>
<keyword evidence="3" id="KW-0238">DNA-binding</keyword>
<dbReference type="EMBL" id="CP047616">
    <property type="protein sequence ID" value="QIW54277.1"/>
    <property type="molecule type" value="Genomic_DNA"/>
</dbReference>
<evidence type="ECO:0000256" key="1">
    <source>
        <dbReference type="ARBA" id="ARBA00009437"/>
    </source>
</evidence>
<dbReference type="GO" id="GO:0003700">
    <property type="term" value="F:DNA-binding transcription factor activity"/>
    <property type="evidence" value="ECO:0007669"/>
    <property type="project" value="InterPro"/>
</dbReference>
<comment type="similarity">
    <text evidence="1">Belongs to the LysR transcriptional regulatory family.</text>
</comment>
<evidence type="ECO:0000313" key="9">
    <source>
        <dbReference type="Proteomes" id="UP000501945"/>
    </source>
</evidence>
<keyword evidence="8" id="KW-1185">Reference proteome</keyword>
<accession>A0A6H0UHF1</accession>
<proteinExistence type="inferred from homology"/>
<dbReference type="GO" id="GO:0000976">
    <property type="term" value="F:transcription cis-regulatory region binding"/>
    <property type="evidence" value="ECO:0007669"/>
    <property type="project" value="TreeGrafter"/>
</dbReference>
<evidence type="ECO:0000313" key="6">
    <source>
        <dbReference type="EMBL" id="QIW54277.1"/>
    </source>
</evidence>
<dbReference type="InterPro" id="IPR036388">
    <property type="entry name" value="WH-like_DNA-bd_sf"/>
</dbReference>
<evidence type="ECO:0000256" key="4">
    <source>
        <dbReference type="ARBA" id="ARBA00023163"/>
    </source>
</evidence>